<organism evidence="1 2">
    <name type="scientific">Buttiauxella agrestis</name>
    <dbReference type="NCBI Taxonomy" id="82977"/>
    <lineage>
        <taxon>Bacteria</taxon>
        <taxon>Pseudomonadati</taxon>
        <taxon>Pseudomonadota</taxon>
        <taxon>Gammaproteobacteria</taxon>
        <taxon>Enterobacterales</taxon>
        <taxon>Enterobacteriaceae</taxon>
        <taxon>Buttiauxella</taxon>
    </lineage>
</organism>
<name>A0A381C6I8_9ENTR</name>
<dbReference type="EMBL" id="UIGI01000001">
    <property type="protein sequence ID" value="SUW63442.1"/>
    <property type="molecule type" value="Genomic_DNA"/>
</dbReference>
<protein>
    <submittedName>
        <fullName evidence="1">Uncharacterized protein</fullName>
    </submittedName>
</protein>
<gene>
    <name evidence="1" type="ORF">NCTC12119_01932</name>
</gene>
<dbReference type="AlphaFoldDB" id="A0A381C6I8"/>
<accession>A0A381C6I8</accession>
<dbReference type="RefSeq" id="WP_172588668.1">
    <property type="nucleotide sequence ID" value="NZ_UIGI01000001.1"/>
</dbReference>
<reference evidence="1 2" key="1">
    <citation type="submission" date="2018-06" db="EMBL/GenBank/DDBJ databases">
        <authorList>
            <consortium name="Pathogen Informatics"/>
            <person name="Doyle S."/>
        </authorList>
    </citation>
    <scope>NUCLEOTIDE SEQUENCE [LARGE SCALE GENOMIC DNA]</scope>
    <source>
        <strain evidence="1 2">NCTC12119</strain>
    </source>
</reference>
<dbReference type="Proteomes" id="UP000255528">
    <property type="component" value="Unassembled WGS sequence"/>
</dbReference>
<sequence>MNQDIRRQQAMTLIAMLCLTYHLTPADLEEIAHQLAHFDAVCDYRTQGVNNVANH</sequence>
<proteinExistence type="predicted"/>
<evidence type="ECO:0000313" key="1">
    <source>
        <dbReference type="EMBL" id="SUW63442.1"/>
    </source>
</evidence>
<evidence type="ECO:0000313" key="2">
    <source>
        <dbReference type="Proteomes" id="UP000255528"/>
    </source>
</evidence>